<evidence type="ECO:0000313" key="2">
    <source>
        <dbReference type="Proteomes" id="UP000005239"/>
    </source>
</evidence>
<accession>A0A2A6CFG5</accession>
<reference evidence="2" key="1">
    <citation type="journal article" date="2008" name="Nat. Genet.">
        <title>The Pristionchus pacificus genome provides a unique perspective on nematode lifestyle and parasitism.</title>
        <authorList>
            <person name="Dieterich C."/>
            <person name="Clifton S.W."/>
            <person name="Schuster L.N."/>
            <person name="Chinwalla A."/>
            <person name="Delehaunty K."/>
            <person name="Dinkelacker I."/>
            <person name="Fulton L."/>
            <person name="Fulton R."/>
            <person name="Godfrey J."/>
            <person name="Minx P."/>
            <person name="Mitreva M."/>
            <person name="Roeseler W."/>
            <person name="Tian H."/>
            <person name="Witte H."/>
            <person name="Yang S.P."/>
            <person name="Wilson R.K."/>
            <person name="Sommer R.J."/>
        </authorList>
    </citation>
    <scope>NUCLEOTIDE SEQUENCE [LARGE SCALE GENOMIC DNA]</scope>
    <source>
        <strain evidence="2">PS312</strain>
    </source>
</reference>
<reference evidence="1" key="2">
    <citation type="submission" date="2022-06" db="UniProtKB">
        <authorList>
            <consortium name="EnsemblMetazoa"/>
        </authorList>
    </citation>
    <scope>IDENTIFICATION</scope>
    <source>
        <strain evidence="1">PS312</strain>
    </source>
</reference>
<protein>
    <submittedName>
        <fullName evidence="1">Uncharacterized protein</fullName>
    </submittedName>
</protein>
<dbReference type="EnsemblMetazoa" id="PPA44865.1">
    <property type="protein sequence ID" value="PPA44865.1"/>
    <property type="gene ID" value="WBGene00283234"/>
</dbReference>
<dbReference type="Proteomes" id="UP000005239">
    <property type="component" value="Unassembled WGS sequence"/>
</dbReference>
<proteinExistence type="predicted"/>
<dbReference type="AlphaFoldDB" id="A0A2A6CFG5"/>
<name>A0A2A6CFG5_PRIPA</name>
<evidence type="ECO:0000313" key="1">
    <source>
        <dbReference type="EnsemblMetazoa" id="PPA44865.1"/>
    </source>
</evidence>
<gene>
    <name evidence="1" type="primary">WBGene00283234</name>
</gene>
<accession>A0A8R1UZT4</accession>
<keyword evidence="2" id="KW-1185">Reference proteome</keyword>
<organism evidence="1 2">
    <name type="scientific">Pristionchus pacificus</name>
    <name type="common">Parasitic nematode worm</name>
    <dbReference type="NCBI Taxonomy" id="54126"/>
    <lineage>
        <taxon>Eukaryota</taxon>
        <taxon>Metazoa</taxon>
        <taxon>Ecdysozoa</taxon>
        <taxon>Nematoda</taxon>
        <taxon>Chromadorea</taxon>
        <taxon>Rhabditida</taxon>
        <taxon>Rhabditina</taxon>
        <taxon>Diplogasteromorpha</taxon>
        <taxon>Diplogasteroidea</taxon>
        <taxon>Neodiplogasteridae</taxon>
        <taxon>Pristionchus</taxon>
    </lineage>
</organism>
<sequence>MEYSQLQTELALSLAKGWQSRTELASSLAKGSWGLGRTEQMGWGHAYFFGSPSAPRAFRQGLAGSLRSHAC</sequence>